<evidence type="ECO:0000313" key="3">
    <source>
        <dbReference type="Proteomes" id="UP000191980"/>
    </source>
</evidence>
<keyword evidence="1" id="KW-0472">Membrane</keyword>
<dbReference type="AlphaFoldDB" id="A0A1V8M1H5"/>
<keyword evidence="3" id="KW-1185">Reference proteome</keyword>
<reference evidence="2 3" key="1">
    <citation type="submission" date="2015-12" db="EMBL/GenBank/DDBJ databases">
        <authorList>
            <person name="Shamseldin A."/>
            <person name="Moawad H."/>
            <person name="Abd El-Rahim W.M."/>
            <person name="Sadowsky M.J."/>
        </authorList>
    </citation>
    <scope>NUCLEOTIDE SEQUENCE [LARGE SCALE GENOMIC DNA]</scope>
    <source>
        <strain evidence="2 3">WF1</strain>
    </source>
</reference>
<name>A0A1V8M1H5_9GAMM</name>
<organism evidence="2 3">
    <name type="scientific">Methyloprofundus sedimenti</name>
    <dbReference type="NCBI Taxonomy" id="1420851"/>
    <lineage>
        <taxon>Bacteria</taxon>
        <taxon>Pseudomonadati</taxon>
        <taxon>Pseudomonadota</taxon>
        <taxon>Gammaproteobacteria</taxon>
        <taxon>Methylococcales</taxon>
        <taxon>Methylococcaceae</taxon>
        <taxon>Methyloprofundus</taxon>
    </lineage>
</organism>
<keyword evidence="1" id="KW-0812">Transmembrane</keyword>
<sequence>MKVKKILSYEWDAIAGILAAVIGIILHLLHIVNEDVILPIVLALIALLFINFMRHTRSNDLTHEELERTGHIVRSIHSTLKQSDIVLVGPRHLRSVNEKFTHDMGGDTVWFNVCLSMYKSQHLFDTLLRPAIENSMVRSVQFVLDESQKALWADFVQPKIVLCTAYAKVREPHWCKLDKNISFILADSQHSGGAEALLSFWGEPFMAQSTGKDIPRYIFHVQKNSELLIHLADMERRYLHD</sequence>
<dbReference type="Proteomes" id="UP000191980">
    <property type="component" value="Unassembled WGS sequence"/>
</dbReference>
<dbReference type="OrthoDB" id="8524788at2"/>
<comment type="caution">
    <text evidence="2">The sequence shown here is derived from an EMBL/GenBank/DDBJ whole genome shotgun (WGS) entry which is preliminary data.</text>
</comment>
<protein>
    <submittedName>
        <fullName evidence="2">Uncharacterized protein</fullName>
    </submittedName>
</protein>
<evidence type="ECO:0000256" key="1">
    <source>
        <dbReference type="SAM" id="Phobius"/>
    </source>
</evidence>
<feature type="transmembrane region" description="Helical" evidence="1">
    <location>
        <begin position="36"/>
        <end position="53"/>
    </location>
</feature>
<accession>A0A1V8M1H5</accession>
<keyword evidence="1" id="KW-1133">Transmembrane helix</keyword>
<proteinExistence type="predicted"/>
<feature type="transmembrane region" description="Helical" evidence="1">
    <location>
        <begin position="12"/>
        <end position="30"/>
    </location>
</feature>
<dbReference type="EMBL" id="LPUF01000004">
    <property type="protein sequence ID" value="OQK15346.1"/>
    <property type="molecule type" value="Genomic_DNA"/>
</dbReference>
<dbReference type="STRING" id="1420851.AU255_17905"/>
<evidence type="ECO:0000313" key="2">
    <source>
        <dbReference type="EMBL" id="OQK15346.1"/>
    </source>
</evidence>
<gene>
    <name evidence="2" type="ORF">AU255_17905</name>
</gene>
<dbReference type="RefSeq" id="WP_080524293.1">
    <property type="nucleotide sequence ID" value="NZ_LPUF01000004.1"/>
</dbReference>